<feature type="transmembrane region" description="Helical" evidence="9">
    <location>
        <begin position="145"/>
        <end position="165"/>
    </location>
</feature>
<gene>
    <name evidence="10" type="ORF">JN12_03014</name>
</gene>
<feature type="transmembrane region" description="Helical" evidence="9">
    <location>
        <begin position="12"/>
        <end position="31"/>
    </location>
</feature>
<evidence type="ECO:0000256" key="8">
    <source>
        <dbReference type="ARBA" id="ARBA00037998"/>
    </source>
</evidence>
<keyword evidence="4 9" id="KW-0812">Transmembrane</keyword>
<evidence type="ECO:0000256" key="5">
    <source>
        <dbReference type="ARBA" id="ARBA00022970"/>
    </source>
</evidence>
<dbReference type="Pfam" id="PF02653">
    <property type="entry name" value="BPD_transp_2"/>
    <property type="match status" value="1"/>
</dbReference>
<name>A0A562VHR5_9BACT</name>
<sequence length="221" mass="23118">MDSFLSNLVPIIIVGLSLGSLFGLVGLAYTVIINATQLVNFGQGDFAMVGVAVCWALISKLGLPLWVAFPLAVVAGGAMGFITNAAIVTPLLKKDVHPFYPILGTMSVGTIAAGAVGIFTGFYWMPIEHFLGNEPLKLGGIPMDTQGLLIIGTTVAIVTVYWYLLHKTRLGLALRATGFNREVSLLAGIRVGKMASLSFVISGMIAAIAGVLCAPFSAFTA</sequence>
<keyword evidence="7 9" id="KW-0472">Membrane</keyword>
<dbReference type="PANTHER" id="PTHR11795:SF450">
    <property type="entry name" value="ABC TRANSPORTER PERMEASE PROTEIN"/>
    <property type="match status" value="1"/>
</dbReference>
<evidence type="ECO:0000256" key="1">
    <source>
        <dbReference type="ARBA" id="ARBA00004651"/>
    </source>
</evidence>
<evidence type="ECO:0000313" key="11">
    <source>
        <dbReference type="Proteomes" id="UP000319449"/>
    </source>
</evidence>
<proteinExistence type="inferred from homology"/>
<dbReference type="GO" id="GO:0005886">
    <property type="term" value="C:plasma membrane"/>
    <property type="evidence" value="ECO:0007669"/>
    <property type="project" value="UniProtKB-SubCell"/>
</dbReference>
<protein>
    <submittedName>
        <fullName evidence="10">Branched-chain amino acid transport system permease protein</fullName>
    </submittedName>
</protein>
<dbReference type="Proteomes" id="UP000319449">
    <property type="component" value="Unassembled WGS sequence"/>
</dbReference>
<evidence type="ECO:0000256" key="7">
    <source>
        <dbReference type="ARBA" id="ARBA00023136"/>
    </source>
</evidence>
<keyword evidence="5" id="KW-0029">Amino-acid transport</keyword>
<evidence type="ECO:0000256" key="9">
    <source>
        <dbReference type="SAM" id="Phobius"/>
    </source>
</evidence>
<dbReference type="InterPro" id="IPR052157">
    <property type="entry name" value="BCAA_transport_permease"/>
</dbReference>
<reference evidence="10 11" key="1">
    <citation type="submission" date="2019-07" db="EMBL/GenBank/DDBJ databases">
        <title>Genomic Encyclopedia of Archaeal and Bacterial Type Strains, Phase II (KMG-II): from individual species to whole genera.</title>
        <authorList>
            <person name="Goeker M."/>
        </authorList>
    </citation>
    <scope>NUCLEOTIDE SEQUENCE [LARGE SCALE GENOMIC DNA]</scope>
    <source>
        <strain evidence="10 11">ATCC BAA-1139</strain>
    </source>
</reference>
<feature type="transmembrane region" description="Helical" evidence="9">
    <location>
        <begin position="38"/>
        <end position="58"/>
    </location>
</feature>
<feature type="transmembrane region" description="Helical" evidence="9">
    <location>
        <begin position="99"/>
        <end position="125"/>
    </location>
</feature>
<dbReference type="InterPro" id="IPR001851">
    <property type="entry name" value="ABC_transp_permease"/>
</dbReference>
<evidence type="ECO:0000256" key="4">
    <source>
        <dbReference type="ARBA" id="ARBA00022692"/>
    </source>
</evidence>
<comment type="caution">
    <text evidence="10">The sequence shown here is derived from an EMBL/GenBank/DDBJ whole genome shotgun (WGS) entry which is preliminary data.</text>
</comment>
<organism evidence="10 11">
    <name type="scientific">Geobacter argillaceus</name>
    <dbReference type="NCBI Taxonomy" id="345631"/>
    <lineage>
        <taxon>Bacteria</taxon>
        <taxon>Pseudomonadati</taxon>
        <taxon>Thermodesulfobacteriota</taxon>
        <taxon>Desulfuromonadia</taxon>
        <taxon>Geobacterales</taxon>
        <taxon>Geobacteraceae</taxon>
        <taxon>Geobacter</taxon>
    </lineage>
</organism>
<keyword evidence="2" id="KW-0813">Transport</keyword>
<dbReference type="GO" id="GO:0022857">
    <property type="term" value="F:transmembrane transporter activity"/>
    <property type="evidence" value="ECO:0007669"/>
    <property type="project" value="InterPro"/>
</dbReference>
<keyword evidence="6 9" id="KW-1133">Transmembrane helix</keyword>
<accession>A0A562VHR5</accession>
<evidence type="ECO:0000256" key="6">
    <source>
        <dbReference type="ARBA" id="ARBA00022989"/>
    </source>
</evidence>
<dbReference type="PANTHER" id="PTHR11795">
    <property type="entry name" value="BRANCHED-CHAIN AMINO ACID TRANSPORT SYSTEM PERMEASE PROTEIN LIVH"/>
    <property type="match status" value="1"/>
</dbReference>
<feature type="transmembrane region" description="Helical" evidence="9">
    <location>
        <begin position="197"/>
        <end position="219"/>
    </location>
</feature>
<keyword evidence="3" id="KW-1003">Cell membrane</keyword>
<dbReference type="AlphaFoldDB" id="A0A562VHR5"/>
<evidence type="ECO:0000256" key="2">
    <source>
        <dbReference type="ARBA" id="ARBA00022448"/>
    </source>
</evidence>
<feature type="non-terminal residue" evidence="10">
    <location>
        <position position="221"/>
    </location>
</feature>
<evidence type="ECO:0000313" key="10">
    <source>
        <dbReference type="EMBL" id="TWJ17476.1"/>
    </source>
</evidence>
<dbReference type="EMBL" id="VLLN01000021">
    <property type="protein sequence ID" value="TWJ17476.1"/>
    <property type="molecule type" value="Genomic_DNA"/>
</dbReference>
<feature type="transmembrane region" description="Helical" evidence="9">
    <location>
        <begin position="64"/>
        <end position="87"/>
    </location>
</feature>
<dbReference type="CDD" id="cd06582">
    <property type="entry name" value="TM_PBP1_LivH_like"/>
    <property type="match status" value="1"/>
</dbReference>
<keyword evidence="11" id="KW-1185">Reference proteome</keyword>
<dbReference type="GO" id="GO:0006865">
    <property type="term" value="P:amino acid transport"/>
    <property type="evidence" value="ECO:0007669"/>
    <property type="project" value="UniProtKB-KW"/>
</dbReference>
<dbReference type="RefSeq" id="WP_170241939.1">
    <property type="nucleotide sequence ID" value="NZ_VLLN01000021.1"/>
</dbReference>
<evidence type="ECO:0000256" key="3">
    <source>
        <dbReference type="ARBA" id="ARBA00022475"/>
    </source>
</evidence>
<comment type="similarity">
    <text evidence="8">Belongs to the binding-protein-dependent transport system permease family. LivHM subfamily.</text>
</comment>
<comment type="subcellular location">
    <subcellularLocation>
        <location evidence="1">Cell membrane</location>
        <topology evidence="1">Multi-pass membrane protein</topology>
    </subcellularLocation>
</comment>